<dbReference type="OrthoDB" id="9450131at2759"/>
<keyword evidence="4" id="KW-0963">Cytoplasm</keyword>
<dbReference type="Gene3D" id="1.25.40.10">
    <property type="entry name" value="Tetratricopeptide repeat domain"/>
    <property type="match status" value="1"/>
</dbReference>
<dbReference type="SUPFAM" id="SSF54277">
    <property type="entry name" value="CAD &amp; PB1 domains"/>
    <property type="match status" value="1"/>
</dbReference>
<feature type="region of interest" description="Disordered" evidence="8">
    <location>
        <begin position="247"/>
        <end position="489"/>
    </location>
</feature>
<dbReference type="FunFam" id="1.25.40.10:FF:000017">
    <property type="entry name" value="NADPH oxidase regulator NoxR"/>
    <property type="match status" value="1"/>
</dbReference>
<proteinExistence type="inferred from homology"/>
<dbReference type="AlphaFoldDB" id="A0A8H3F7A8"/>
<evidence type="ECO:0000256" key="7">
    <source>
        <dbReference type="PROSITE-ProRule" id="PRU00339"/>
    </source>
</evidence>
<dbReference type="GO" id="GO:0005737">
    <property type="term" value="C:cytoplasm"/>
    <property type="evidence" value="ECO:0007669"/>
    <property type="project" value="UniProtKB-SubCell"/>
</dbReference>
<dbReference type="SMART" id="SM00666">
    <property type="entry name" value="PB1"/>
    <property type="match status" value="1"/>
</dbReference>
<name>A0A8H3F7A8_9LECA</name>
<evidence type="ECO:0000256" key="1">
    <source>
        <dbReference type="ARBA" id="ARBA00004496"/>
    </source>
</evidence>
<evidence type="ECO:0000256" key="6">
    <source>
        <dbReference type="ARBA" id="ARBA00022803"/>
    </source>
</evidence>
<dbReference type="InterPro" id="IPR051864">
    <property type="entry name" value="NCF2_NOXA1"/>
</dbReference>
<evidence type="ECO:0000259" key="9">
    <source>
        <dbReference type="PROSITE" id="PS51745"/>
    </source>
</evidence>
<dbReference type="SMART" id="SM00028">
    <property type="entry name" value="TPR"/>
    <property type="match status" value="3"/>
</dbReference>
<dbReference type="InterPro" id="IPR053793">
    <property type="entry name" value="PB1-like"/>
</dbReference>
<keyword evidence="6 7" id="KW-0802">TPR repeat</keyword>
<accession>A0A8H3F7A8</accession>
<dbReference type="InterPro" id="IPR000270">
    <property type="entry name" value="PB1_dom"/>
</dbReference>
<dbReference type="PANTHER" id="PTHR15175">
    <property type="entry name" value="NEUTROPHIL CYTOSOLIC FACTOR 2, NEUTROPHIL NADPH OXIDASE FACTOR 2"/>
    <property type="match status" value="1"/>
</dbReference>
<gene>
    <name evidence="10" type="ORF">HETSPECPRED_003928</name>
</gene>
<feature type="compositionally biased region" description="Basic and acidic residues" evidence="8">
    <location>
        <begin position="320"/>
        <end position="332"/>
    </location>
</feature>
<evidence type="ECO:0000313" key="10">
    <source>
        <dbReference type="EMBL" id="CAF9919038.1"/>
    </source>
</evidence>
<dbReference type="PROSITE" id="PS50005">
    <property type="entry name" value="TPR"/>
    <property type="match status" value="1"/>
</dbReference>
<keyword evidence="5" id="KW-0677">Repeat</keyword>
<protein>
    <recommendedName>
        <fullName evidence="9">PB1 domain-containing protein</fullName>
    </recommendedName>
</protein>
<feature type="compositionally biased region" description="Acidic residues" evidence="8">
    <location>
        <begin position="445"/>
        <end position="454"/>
    </location>
</feature>
<evidence type="ECO:0000256" key="4">
    <source>
        <dbReference type="ARBA" id="ARBA00022490"/>
    </source>
</evidence>
<dbReference type="EMBL" id="CAJPDS010000023">
    <property type="protein sequence ID" value="CAF9919038.1"/>
    <property type="molecule type" value="Genomic_DNA"/>
</dbReference>
<comment type="subcellular location">
    <subcellularLocation>
        <location evidence="1">Cytoplasm</location>
    </subcellularLocation>
</comment>
<feature type="repeat" description="TPR" evidence="7">
    <location>
        <begin position="36"/>
        <end position="69"/>
    </location>
</feature>
<feature type="compositionally biased region" description="Acidic residues" evidence="8">
    <location>
        <begin position="387"/>
        <end position="401"/>
    </location>
</feature>
<feature type="compositionally biased region" description="Low complexity" evidence="8">
    <location>
        <begin position="404"/>
        <end position="423"/>
    </location>
</feature>
<evidence type="ECO:0000313" key="11">
    <source>
        <dbReference type="Proteomes" id="UP000664521"/>
    </source>
</evidence>
<dbReference type="Proteomes" id="UP000664521">
    <property type="component" value="Unassembled WGS sequence"/>
</dbReference>
<keyword evidence="11" id="KW-1185">Reference proteome</keyword>
<dbReference type="SUPFAM" id="SSF48452">
    <property type="entry name" value="TPR-like"/>
    <property type="match status" value="1"/>
</dbReference>
<keyword evidence="3" id="KW-0728">SH3 domain</keyword>
<reference evidence="10" key="1">
    <citation type="submission" date="2021-03" db="EMBL/GenBank/DDBJ databases">
        <authorList>
            <person name="Tagirdzhanova G."/>
        </authorList>
    </citation>
    <scope>NUCLEOTIDE SEQUENCE</scope>
</reference>
<evidence type="ECO:0000256" key="5">
    <source>
        <dbReference type="ARBA" id="ARBA00022737"/>
    </source>
</evidence>
<comment type="caution">
    <text evidence="10">The sequence shown here is derived from an EMBL/GenBank/DDBJ whole genome shotgun (WGS) entry which is preliminary data.</text>
</comment>
<dbReference type="Gene3D" id="3.10.20.90">
    <property type="entry name" value="Phosphatidylinositol 3-kinase Catalytic Subunit, Chain A, domain 1"/>
    <property type="match status" value="1"/>
</dbReference>
<evidence type="ECO:0000256" key="8">
    <source>
        <dbReference type="SAM" id="MobiDB-lite"/>
    </source>
</evidence>
<dbReference type="PANTHER" id="PTHR15175:SF0">
    <property type="entry name" value="SH3 DOMAIN-CONTAINING PROTEIN C23A1.17"/>
    <property type="match status" value="1"/>
</dbReference>
<dbReference type="Pfam" id="PF00515">
    <property type="entry name" value="TPR_1"/>
    <property type="match status" value="1"/>
</dbReference>
<dbReference type="InterPro" id="IPR011990">
    <property type="entry name" value="TPR-like_helical_dom_sf"/>
</dbReference>
<sequence>MSLKQEIETWVTALGHYDNNEFQESLKTFDNISDTSKILFNCGVIHATLGEHDKAVECYQRAVKLDSYLAVAYFQQGVSNFLVGDFEEALANFNDTLLYLRGNTFIDYEQLGLKFKLFSCEVLFNRGLCYIYLQQMEAGMADLGFAVKEKVTPDHDVIDEAIREEAEGYTVFSIPVGIVYRPNSAKVKNLKTKDYLGKARLVAASDQANAFTGFAGSEAKKNAAGGAGKDDRPLDAISFAASNLVKTDLPSRARQQSAPPVNRNMFPPTPPPDTELVRPQLATVNTSPAANPPPMSARANSVRSGPRPERLNILRQDSNLTRHEPAPAERQDPNVTPEPPRRGTTRTASEPRGPSRQYTRQQREPRDYSTSKGRLFMETTPLRDNNNGDDADIDEYPDELYEMYGSPTNNSNHNNYNSRYGGSQRRHSSRRRHRSRSRRRPQYISEEDEDDDFEPSNTSSLSDFEILNNAGGRLSRPTGVGRNHSRRAPPELKNVRVKVHNGDDARYVMVGSAVVFEDFVDRVREKFGVRTRFKLKVKDEGDFITLGDGDDWDMSLGNVRKEAAKEGAELGKLEVWIQEVS</sequence>
<feature type="compositionally biased region" description="Basic residues" evidence="8">
    <location>
        <begin position="424"/>
        <end position="441"/>
    </location>
</feature>
<dbReference type="PROSITE" id="PS51745">
    <property type="entry name" value="PB1"/>
    <property type="match status" value="1"/>
</dbReference>
<organism evidence="10 11">
    <name type="scientific">Heterodermia speciosa</name>
    <dbReference type="NCBI Taxonomy" id="116794"/>
    <lineage>
        <taxon>Eukaryota</taxon>
        <taxon>Fungi</taxon>
        <taxon>Dikarya</taxon>
        <taxon>Ascomycota</taxon>
        <taxon>Pezizomycotina</taxon>
        <taxon>Lecanoromycetes</taxon>
        <taxon>OSLEUM clade</taxon>
        <taxon>Lecanoromycetidae</taxon>
        <taxon>Caliciales</taxon>
        <taxon>Physciaceae</taxon>
        <taxon>Heterodermia</taxon>
    </lineage>
</organism>
<evidence type="ECO:0000256" key="3">
    <source>
        <dbReference type="ARBA" id="ARBA00022443"/>
    </source>
</evidence>
<evidence type="ECO:0000256" key="2">
    <source>
        <dbReference type="ARBA" id="ARBA00008051"/>
    </source>
</evidence>
<dbReference type="InterPro" id="IPR019734">
    <property type="entry name" value="TPR_rpt"/>
</dbReference>
<comment type="similarity">
    <text evidence="2">Belongs to the NCF2/NOXA1 family.</text>
</comment>
<feature type="domain" description="PB1" evidence="9">
    <location>
        <begin position="494"/>
        <end position="580"/>
    </location>
</feature>